<evidence type="ECO:0000313" key="2">
    <source>
        <dbReference type="EMBL" id="EYC08849.1"/>
    </source>
</evidence>
<sequence>MGTAFRGNGAKIGTTTILLEWMQGDKAELLTKVHADYVNNHILPLVNNASLPPQLDGGATTAARTHSLIFDRVKALLGQKSVVVIGTGTDPRCVIADIPTVVGNEYTYEKGAARITLRLLSTRKAASTSQTYDYSVDDTTEEGITMKSILKFVFFSWASLVLRTEVEELLQLVQFCQNSKESICVSDRHKEVFSLLHLLYYFVVVAETPISLSDAFQLHLAKCNGFLIDRIEMLCVMNFLLTWANSAGVIPKNLLNAATLWRNTYECMAAFRRIHTNVVTIHPDHLPQIAEEAVMEIARAGGFPSPQFSEREDAIMRDRFVYRTHVAVEETDFERKAREGKLKRLKILESEQQKKEKEEEVTDTTVMSKGPPDEDFLKSKRYRGKKTQELWEAEQKQIEELRQKRGAKITAKTPISAATPVKSKTPRREVSQNVAEALPRETKEDIAKEGVQETPQPETPPVFNDESPQKFKTNASANVEDKAQNLQSLDDSKSREKSKPKRNVFARLRNLAAILMRRQPQLQPPPTSSSPSSSLPKKGLTPSARHELPVKSERLRRSMKVAKLMSSSGSPETPLHSPDLIKGAAKGEVPEQKQTIAPGSAPAPAKASVDKPQNVSNPKQKQNDGIPAKPLPNLDESKQKAEQPKPLASPSPMHVPPPPAQEKRGFFTSVPALKQPTGAPIGQAPNIKK</sequence>
<feature type="compositionally biased region" description="Low complexity" evidence="1">
    <location>
        <begin position="529"/>
        <end position="543"/>
    </location>
</feature>
<reference evidence="3" key="1">
    <citation type="journal article" date="2015" name="Nat. Genet.">
        <title>The genome and transcriptome of the zoonotic hookworm Ancylostoma ceylanicum identify infection-specific gene families.</title>
        <authorList>
            <person name="Schwarz E.M."/>
            <person name="Hu Y."/>
            <person name="Antoshechkin I."/>
            <person name="Miller M.M."/>
            <person name="Sternberg P.W."/>
            <person name="Aroian R.V."/>
        </authorList>
    </citation>
    <scope>NUCLEOTIDE SEQUENCE</scope>
    <source>
        <strain evidence="3">HY135</strain>
    </source>
</reference>
<dbReference type="AlphaFoldDB" id="A0A016U0J9"/>
<dbReference type="OrthoDB" id="5863976at2759"/>
<name>A0A016U0J9_9BILA</name>
<feature type="compositionally biased region" description="Pro residues" evidence="1">
    <location>
        <begin position="647"/>
        <end position="660"/>
    </location>
</feature>
<dbReference type="Proteomes" id="UP000024635">
    <property type="component" value="Unassembled WGS sequence"/>
</dbReference>
<feature type="compositionally biased region" description="Polar residues" evidence="1">
    <location>
        <begin position="611"/>
        <end position="620"/>
    </location>
</feature>
<accession>A0A016U0J9</accession>
<dbReference type="EMBL" id="JARK01001400">
    <property type="protein sequence ID" value="EYC08849.1"/>
    <property type="molecule type" value="Genomic_DNA"/>
</dbReference>
<comment type="caution">
    <text evidence="2">The sequence shown here is derived from an EMBL/GenBank/DDBJ whole genome shotgun (WGS) entry which is preliminary data.</text>
</comment>
<feature type="region of interest" description="Disordered" evidence="1">
    <location>
        <begin position="404"/>
        <end position="689"/>
    </location>
</feature>
<protein>
    <submittedName>
        <fullName evidence="2">Uncharacterized protein</fullName>
    </submittedName>
</protein>
<feature type="compositionally biased region" description="Basic and acidic residues" evidence="1">
    <location>
        <begin position="544"/>
        <end position="556"/>
    </location>
</feature>
<feature type="compositionally biased region" description="Basic and acidic residues" evidence="1">
    <location>
        <begin position="438"/>
        <end position="451"/>
    </location>
</feature>
<keyword evidence="3" id="KW-1185">Reference proteome</keyword>
<feature type="region of interest" description="Disordered" evidence="1">
    <location>
        <begin position="352"/>
        <end position="378"/>
    </location>
</feature>
<evidence type="ECO:0000256" key="1">
    <source>
        <dbReference type="SAM" id="MobiDB-lite"/>
    </source>
</evidence>
<evidence type="ECO:0000313" key="3">
    <source>
        <dbReference type="Proteomes" id="UP000024635"/>
    </source>
</evidence>
<gene>
    <name evidence="2" type="primary">Acey_s0064.g3565</name>
    <name evidence="2" type="ORF">Y032_0064g3565</name>
</gene>
<feature type="compositionally biased region" description="Low complexity" evidence="1">
    <location>
        <begin position="597"/>
        <end position="607"/>
    </location>
</feature>
<proteinExistence type="predicted"/>
<organism evidence="2 3">
    <name type="scientific">Ancylostoma ceylanicum</name>
    <dbReference type="NCBI Taxonomy" id="53326"/>
    <lineage>
        <taxon>Eukaryota</taxon>
        <taxon>Metazoa</taxon>
        <taxon>Ecdysozoa</taxon>
        <taxon>Nematoda</taxon>
        <taxon>Chromadorea</taxon>
        <taxon>Rhabditida</taxon>
        <taxon>Rhabditina</taxon>
        <taxon>Rhabditomorpha</taxon>
        <taxon>Strongyloidea</taxon>
        <taxon>Ancylostomatidae</taxon>
        <taxon>Ancylostomatinae</taxon>
        <taxon>Ancylostoma</taxon>
    </lineage>
</organism>